<accession>A0A176VRL6</accession>
<keyword evidence="2" id="KW-1185">Reference proteome</keyword>
<organism evidence="1 2">
    <name type="scientific">Marchantia polymorpha subsp. ruderalis</name>
    <dbReference type="NCBI Taxonomy" id="1480154"/>
    <lineage>
        <taxon>Eukaryota</taxon>
        <taxon>Viridiplantae</taxon>
        <taxon>Streptophyta</taxon>
        <taxon>Embryophyta</taxon>
        <taxon>Marchantiophyta</taxon>
        <taxon>Marchantiopsida</taxon>
        <taxon>Marchantiidae</taxon>
        <taxon>Marchantiales</taxon>
        <taxon>Marchantiaceae</taxon>
        <taxon>Marchantia</taxon>
    </lineage>
</organism>
<comment type="caution">
    <text evidence="1">The sequence shown here is derived from an EMBL/GenBank/DDBJ whole genome shotgun (WGS) entry which is preliminary data.</text>
</comment>
<protein>
    <submittedName>
        <fullName evidence="1">Uncharacterized protein</fullName>
    </submittedName>
</protein>
<evidence type="ECO:0000313" key="2">
    <source>
        <dbReference type="Proteomes" id="UP000077202"/>
    </source>
</evidence>
<reference evidence="1" key="1">
    <citation type="submission" date="2016-03" db="EMBL/GenBank/DDBJ databases">
        <title>Mechanisms controlling the formation of the plant cell surface in tip-growing cells are functionally conserved among land plants.</title>
        <authorList>
            <person name="Honkanen S."/>
            <person name="Jones V.A."/>
            <person name="Morieri G."/>
            <person name="Champion C."/>
            <person name="Hetherington A.J."/>
            <person name="Kelly S."/>
            <person name="Saint-Marcoux D."/>
            <person name="Proust H."/>
            <person name="Prescott H."/>
            <person name="Dolan L."/>
        </authorList>
    </citation>
    <scope>NUCLEOTIDE SEQUENCE [LARGE SCALE GENOMIC DNA]</scope>
    <source>
        <tissue evidence="1">Whole gametophyte</tissue>
    </source>
</reference>
<dbReference type="EMBL" id="LVLJ01002889">
    <property type="protein sequence ID" value="OAE23317.1"/>
    <property type="molecule type" value="Genomic_DNA"/>
</dbReference>
<proteinExistence type="predicted"/>
<name>A0A176VRL6_MARPO</name>
<gene>
    <name evidence="1" type="ORF">AXG93_3390s1020</name>
</gene>
<evidence type="ECO:0000313" key="1">
    <source>
        <dbReference type="EMBL" id="OAE23317.1"/>
    </source>
</evidence>
<sequence>MSKMKARRLILEADSSTESRAVASRGRFTVEAEAEMNMMREKDASMEKDLWTSAMSPTPVVPSRTTRKEKGKAIMTEEVPPGQDKVPLASIRMKTPFKRLDEVLAMSSDNEEELVALKKVVERAVEDVGGEIASVTLVSRQQAWEVCSCTNGSCVELVRNRTRAKVAATFTATAKERQDQATEAKYKVLWKRLAEKVEKRRYSKKTFEGLREDIENAKCATVHLWNRPEAFRIAYNAELQRVDEMTASSEKKQHEHAAELAEKMKDLAECKAAKISD</sequence>
<dbReference type="Proteomes" id="UP000077202">
    <property type="component" value="Unassembled WGS sequence"/>
</dbReference>
<dbReference type="AlphaFoldDB" id="A0A176VRL6"/>